<organism evidence="2 3">
    <name type="scientific">Litorivivens lipolytica</name>
    <dbReference type="NCBI Taxonomy" id="1524264"/>
    <lineage>
        <taxon>Bacteria</taxon>
        <taxon>Pseudomonadati</taxon>
        <taxon>Pseudomonadota</taxon>
        <taxon>Gammaproteobacteria</taxon>
        <taxon>Litorivivens</taxon>
    </lineage>
</organism>
<dbReference type="EMBL" id="JACHWY010000001">
    <property type="protein sequence ID" value="MBB3046078.1"/>
    <property type="molecule type" value="Genomic_DNA"/>
</dbReference>
<dbReference type="GO" id="GO:0004534">
    <property type="term" value="F:5'-3' RNA exonuclease activity"/>
    <property type="evidence" value="ECO:0007669"/>
    <property type="project" value="TreeGrafter"/>
</dbReference>
<gene>
    <name evidence="2" type="ORF">FHR99_000314</name>
</gene>
<dbReference type="Proteomes" id="UP000537130">
    <property type="component" value="Unassembled WGS sequence"/>
</dbReference>
<dbReference type="InterPro" id="IPR016195">
    <property type="entry name" value="Pol/histidinol_Pase-like"/>
</dbReference>
<dbReference type="InterPro" id="IPR052018">
    <property type="entry name" value="PHP_domain"/>
</dbReference>
<sequence>MRVDFHTHTTLSDGSLEPKVLIQRALDQGVEMLAITDHDTLAAYHHLPENPPLQIIPGIELSCVWSGVTVHVVGLNIDLHNGVLKEAVAEQEEARDKRARTIDAKLAKRGHAGLYDEARQRVGPHKALGRPDFAQLLLERGAVNSLQQAFDRYLGAGKIGDVKTHWPQLDEVVDWIVSSGGVAVLAHPLHYKLTRSKLRRLVIAFNDAGGRALEVVNGRRWSQSDLSHLRGLARDFGLMASIGSDFHAESPWNDVGCEADLVGSCVPVWRAWQTDNPPANP</sequence>
<keyword evidence="3" id="KW-1185">Reference proteome</keyword>
<dbReference type="AlphaFoldDB" id="A0A7W4W2R2"/>
<evidence type="ECO:0000313" key="2">
    <source>
        <dbReference type="EMBL" id="MBB3046078.1"/>
    </source>
</evidence>
<protein>
    <recommendedName>
        <fullName evidence="1">Polymerase/histidinol phosphatase N-terminal domain-containing protein</fullName>
    </recommendedName>
</protein>
<dbReference type="PANTHER" id="PTHR42924:SF3">
    <property type="entry name" value="POLYMERASE_HISTIDINOL PHOSPHATASE N-TERMINAL DOMAIN-CONTAINING PROTEIN"/>
    <property type="match status" value="1"/>
</dbReference>
<name>A0A7W4W2R2_9GAMM</name>
<dbReference type="GO" id="GO:0035312">
    <property type="term" value="F:5'-3' DNA exonuclease activity"/>
    <property type="evidence" value="ECO:0007669"/>
    <property type="project" value="TreeGrafter"/>
</dbReference>
<dbReference type="InterPro" id="IPR003141">
    <property type="entry name" value="Pol/His_phosphatase_N"/>
</dbReference>
<evidence type="ECO:0000313" key="3">
    <source>
        <dbReference type="Proteomes" id="UP000537130"/>
    </source>
</evidence>
<dbReference type="InterPro" id="IPR004013">
    <property type="entry name" value="PHP_dom"/>
</dbReference>
<dbReference type="Gene3D" id="3.20.20.140">
    <property type="entry name" value="Metal-dependent hydrolases"/>
    <property type="match status" value="1"/>
</dbReference>
<reference evidence="2 3" key="1">
    <citation type="submission" date="2020-08" db="EMBL/GenBank/DDBJ databases">
        <title>Genomic Encyclopedia of Type Strains, Phase III (KMG-III): the genomes of soil and plant-associated and newly described type strains.</title>
        <authorList>
            <person name="Whitman W."/>
        </authorList>
    </citation>
    <scope>NUCLEOTIDE SEQUENCE [LARGE SCALE GENOMIC DNA]</scope>
    <source>
        <strain evidence="2 3">CECT 8654</strain>
    </source>
</reference>
<feature type="domain" description="Polymerase/histidinol phosphatase N-terminal" evidence="1">
    <location>
        <begin position="3"/>
        <end position="65"/>
    </location>
</feature>
<dbReference type="SUPFAM" id="SSF89550">
    <property type="entry name" value="PHP domain-like"/>
    <property type="match status" value="1"/>
</dbReference>
<dbReference type="RefSeq" id="WP_183408787.1">
    <property type="nucleotide sequence ID" value="NZ_JACHWY010000001.1"/>
</dbReference>
<accession>A0A7W4W2R2</accession>
<dbReference type="SMART" id="SM00481">
    <property type="entry name" value="POLIIIAc"/>
    <property type="match status" value="1"/>
</dbReference>
<dbReference type="Pfam" id="PF02811">
    <property type="entry name" value="PHP"/>
    <property type="match status" value="1"/>
</dbReference>
<dbReference type="CDD" id="cd07438">
    <property type="entry name" value="PHP_HisPPase_AMP"/>
    <property type="match status" value="1"/>
</dbReference>
<dbReference type="Gene3D" id="1.10.150.650">
    <property type="match status" value="1"/>
</dbReference>
<evidence type="ECO:0000259" key="1">
    <source>
        <dbReference type="SMART" id="SM00481"/>
    </source>
</evidence>
<proteinExistence type="predicted"/>
<comment type="caution">
    <text evidence="2">The sequence shown here is derived from an EMBL/GenBank/DDBJ whole genome shotgun (WGS) entry which is preliminary data.</text>
</comment>
<dbReference type="PANTHER" id="PTHR42924">
    <property type="entry name" value="EXONUCLEASE"/>
    <property type="match status" value="1"/>
</dbReference>